<reference evidence="2 3" key="1">
    <citation type="submission" date="2019-11" db="EMBL/GenBank/DDBJ databases">
        <title>Whole genome sequence of Haloferax sp. MBLA0078.</title>
        <authorList>
            <person name="Seo M.-J."/>
            <person name="Cho E.-S."/>
        </authorList>
    </citation>
    <scope>NUCLEOTIDE SEQUENCE [LARGE SCALE GENOMIC DNA]</scope>
    <source>
        <strain evidence="2 3">MBLA0078</strain>
    </source>
</reference>
<dbReference type="EMBL" id="WKJQ01000001">
    <property type="protein sequence ID" value="MRW95341.1"/>
    <property type="molecule type" value="Genomic_DNA"/>
</dbReference>
<feature type="transmembrane region" description="Helical" evidence="1">
    <location>
        <begin position="122"/>
        <end position="139"/>
    </location>
</feature>
<keyword evidence="3" id="KW-1185">Reference proteome</keyword>
<organism evidence="2 3">
    <name type="scientific">Haloferax marinum</name>
    <dbReference type="NCBI Taxonomy" id="2666143"/>
    <lineage>
        <taxon>Archaea</taxon>
        <taxon>Methanobacteriati</taxon>
        <taxon>Methanobacteriota</taxon>
        <taxon>Stenosarchaea group</taxon>
        <taxon>Halobacteria</taxon>
        <taxon>Halobacteriales</taxon>
        <taxon>Haloferacaceae</taxon>
        <taxon>Haloferax</taxon>
    </lineage>
</organism>
<evidence type="ECO:0000313" key="3">
    <source>
        <dbReference type="Proteomes" id="UP000443423"/>
    </source>
</evidence>
<gene>
    <name evidence="2" type="ORF">GJR99_01985</name>
</gene>
<dbReference type="InterPro" id="IPR046595">
    <property type="entry name" value="DUF6653"/>
</dbReference>
<dbReference type="RefSeq" id="WP_151109002.1">
    <property type="nucleotide sequence ID" value="NZ_WKJQ01000001.1"/>
</dbReference>
<accession>A0A6A8G2M9</accession>
<evidence type="ECO:0000313" key="2">
    <source>
        <dbReference type="EMBL" id="MRW95341.1"/>
    </source>
</evidence>
<dbReference type="Proteomes" id="UP000443423">
    <property type="component" value="Unassembled WGS sequence"/>
</dbReference>
<dbReference type="Pfam" id="PF20358">
    <property type="entry name" value="DUF6653"/>
    <property type="match status" value="1"/>
</dbReference>
<keyword evidence="1" id="KW-0812">Transmembrane</keyword>
<protein>
    <submittedName>
        <fullName evidence="2">Uncharacterized protein</fullName>
    </submittedName>
</protein>
<name>A0A6A8G2M9_9EURY</name>
<comment type="caution">
    <text evidence="2">The sequence shown here is derived from an EMBL/GenBank/DDBJ whole genome shotgun (WGS) entry which is preliminary data.</text>
</comment>
<dbReference type="AlphaFoldDB" id="A0A6A8G2M9"/>
<evidence type="ECO:0000256" key="1">
    <source>
        <dbReference type="SAM" id="Phobius"/>
    </source>
</evidence>
<dbReference type="OrthoDB" id="333419at2157"/>
<proteinExistence type="predicted"/>
<sequence length="163" mass="17866">MTAESETQHRGAVGELVESVFWSPHANPRSVWAFVATYPILIAAIYRRSKPLAVATLLSIVLNLVGVSPPESDDAWATRVVLGEQVWFDRGVLSEKGTFGLTAVGGVVNLYTIRAAVKRQRVRTVVGMGVSMAFMFVFFDRMVELYDTYGSGEFEGSTGVELE</sequence>
<keyword evidence="1" id="KW-1133">Transmembrane helix</keyword>
<keyword evidence="1" id="KW-0472">Membrane</keyword>